<reference evidence="1 2" key="1">
    <citation type="submission" date="2020-10" db="EMBL/GenBank/DDBJ databases">
        <authorList>
            <person name="Tina S.-P."/>
            <person name="Abby P."/>
            <person name="Briggs L.A."/>
            <person name="Washington J.M."/>
            <person name="Garlena R.A."/>
            <person name="Russell D.A."/>
            <person name="Pope W.H."/>
            <person name="Jacobs-Sera D."/>
            <person name="Hatfull G.F."/>
        </authorList>
    </citation>
    <scope>NUCLEOTIDE SEQUENCE [LARGE SCALE GENOMIC DNA]</scope>
</reference>
<dbReference type="Proteomes" id="UP000596151">
    <property type="component" value="Segment"/>
</dbReference>
<evidence type="ECO:0000313" key="1">
    <source>
        <dbReference type="EMBL" id="QQM15130.1"/>
    </source>
</evidence>
<dbReference type="KEGG" id="vg:63911798"/>
<dbReference type="EMBL" id="MW132713">
    <property type="protein sequence ID" value="QQM15130.1"/>
    <property type="molecule type" value="Genomic_DNA"/>
</dbReference>
<accession>A0A7T7GTE3</accession>
<organism evidence="1 2">
    <name type="scientific">Gordonia phage TinaLin</name>
    <dbReference type="NCBI Taxonomy" id="2797324"/>
    <lineage>
        <taxon>Viruses</taxon>
        <taxon>Duplodnaviria</taxon>
        <taxon>Heunggongvirae</taxon>
        <taxon>Uroviricota</taxon>
        <taxon>Caudoviricetes</taxon>
        <taxon>Ruthgordonvirinae</taxon>
        <taxon>Tinalinvirus</taxon>
        <taxon>Tinalinvirus tinalin</taxon>
    </lineage>
</organism>
<evidence type="ECO:0000313" key="2">
    <source>
        <dbReference type="Proteomes" id="UP000596151"/>
    </source>
</evidence>
<protein>
    <submittedName>
        <fullName evidence="1">Uncharacterized protein</fullName>
    </submittedName>
</protein>
<name>A0A7T7GTE3_9CAUD</name>
<gene>
    <name evidence="1" type="primary">42</name>
    <name evidence="1" type="ORF">SEA_TINALIN_42</name>
</gene>
<sequence length="83" mass="9000">MSAARDRLSGVHRRAGELLDAGNVTEYAEVLERAAEYRRGRGRFGEAAKMLANEADRWLGEEQLTADEAIPVGLAGDVEELAA</sequence>
<keyword evidence="2" id="KW-1185">Reference proteome</keyword>
<dbReference type="RefSeq" id="YP_010051057.1">
    <property type="nucleotide sequence ID" value="NC_054437.1"/>
</dbReference>
<dbReference type="GeneID" id="63911798"/>
<proteinExistence type="predicted"/>